<feature type="compositionally biased region" description="Low complexity" evidence="1">
    <location>
        <begin position="196"/>
        <end position="212"/>
    </location>
</feature>
<feature type="region of interest" description="Disordered" evidence="1">
    <location>
        <begin position="251"/>
        <end position="315"/>
    </location>
</feature>
<feature type="compositionally biased region" description="Low complexity" evidence="1">
    <location>
        <begin position="252"/>
        <end position="267"/>
    </location>
</feature>
<reference evidence="3 4" key="1">
    <citation type="journal article" date="2015" name="Sci. Rep.">
        <title>The genome of Leishmania panamensis: insights into genomics of the L. (Viannia) subgenus.</title>
        <authorList>
            <person name="Llanes A."/>
            <person name="Restrepo C.M."/>
            <person name="Vecchio G.D."/>
            <person name="Anguizola F.J."/>
            <person name="Lleonart R."/>
        </authorList>
    </citation>
    <scope>NUCLEOTIDE SEQUENCE [LARGE SCALE GENOMIC DNA]</scope>
    <source>
        <strain evidence="3 4">MHOM/PA/94/PSC-1</strain>
    </source>
</reference>
<organism evidence="3 4">
    <name type="scientific">Leishmania panamensis</name>
    <dbReference type="NCBI Taxonomy" id="5679"/>
    <lineage>
        <taxon>Eukaryota</taxon>
        <taxon>Discoba</taxon>
        <taxon>Euglenozoa</taxon>
        <taxon>Kinetoplastea</taxon>
        <taxon>Metakinetoplastina</taxon>
        <taxon>Trypanosomatida</taxon>
        <taxon>Trypanosomatidae</taxon>
        <taxon>Leishmaniinae</taxon>
        <taxon>Leishmania</taxon>
        <taxon>Leishmania guyanensis species complex</taxon>
    </lineage>
</organism>
<evidence type="ECO:0000256" key="2">
    <source>
        <dbReference type="SAM" id="Phobius"/>
    </source>
</evidence>
<dbReference type="EMBL" id="CP009400">
    <property type="protein sequence ID" value="AIO00772.1"/>
    <property type="molecule type" value="Genomic_DNA"/>
</dbReference>
<dbReference type="VEuPathDB" id="TriTrypDB:LPAL13_310025000"/>
<dbReference type="Proteomes" id="UP000063063">
    <property type="component" value="Chromosome 31"/>
</dbReference>
<gene>
    <name evidence="3" type="ORF">LPMP_311810</name>
</gene>
<feature type="compositionally biased region" description="Basic and acidic residues" evidence="1">
    <location>
        <begin position="183"/>
        <end position="194"/>
    </location>
</feature>
<dbReference type="eggNOG" id="ENOG502SHHW">
    <property type="taxonomic scope" value="Eukaryota"/>
</dbReference>
<keyword evidence="2" id="KW-1133">Transmembrane helix</keyword>
<sequence length="459" mass="50591">MDLSVTVSFIFIVSATVLGFAAMIALFVSMPFSCCKISNGDLADGNRDRQRAGAATGQLGSSSNGEGAASEREWRGIPLNSRPPRLTPEQEILRDKAMERYKRRKARQERRCQRQAAREARMANMREGYGEDTASEGEFADGSSVTSRTTLASAAPTARTASTVAYGRGSYFLPSPCACEGHIEEHDDSDDRRSSRSSGSRGSTGTARSRASQGTATTKSHMRHRQRQRLRRREQQQQVDLFNQWARMQMVPSSELSPSSKSLSASSQRDEEGSTTDEGGRRRTKAAFGSRYRVHTHRRRSSSVASSAPRPPEDVLGTGCSTYPFVMNAEHGHLESLRVGNQHPVSDKITVDADGSEYDTTPFCPFTHSNGATDSSSPHVSPADHLRYANRTGEQSGHLQPRRHKHTWKNVEHNVALSGFFNSPTNDNMAGADIQSRPHYNDGEPSHNPLGDHEHIFQK</sequence>
<accession>A0A088SG38</accession>
<name>A0A088SG38_LEIPA</name>
<dbReference type="GeneID" id="22577607"/>
<evidence type="ECO:0000313" key="4">
    <source>
        <dbReference type="Proteomes" id="UP000063063"/>
    </source>
</evidence>
<feature type="compositionally biased region" description="Low complexity" evidence="1">
    <location>
        <begin position="146"/>
        <end position="159"/>
    </location>
</feature>
<dbReference type="AlphaFoldDB" id="A0A088SG38"/>
<feature type="region of interest" description="Disordered" evidence="1">
    <location>
        <begin position="48"/>
        <end position="90"/>
    </location>
</feature>
<feature type="region of interest" description="Disordered" evidence="1">
    <location>
        <begin position="183"/>
        <end position="236"/>
    </location>
</feature>
<feature type="transmembrane region" description="Helical" evidence="2">
    <location>
        <begin position="7"/>
        <end position="28"/>
    </location>
</feature>
<dbReference type="OrthoDB" id="267519at2759"/>
<feature type="region of interest" description="Disordered" evidence="1">
    <location>
        <begin position="128"/>
        <end position="159"/>
    </location>
</feature>
<dbReference type="VEuPathDB" id="TriTrypDB:LPMP_311810"/>
<evidence type="ECO:0000313" key="3">
    <source>
        <dbReference type="EMBL" id="AIO00772.1"/>
    </source>
</evidence>
<feature type="compositionally biased region" description="Basic and acidic residues" evidence="1">
    <location>
        <begin position="439"/>
        <end position="459"/>
    </location>
</feature>
<dbReference type="RefSeq" id="XP_010701572.1">
    <property type="nucleotide sequence ID" value="XM_010703270.1"/>
</dbReference>
<evidence type="ECO:0000256" key="1">
    <source>
        <dbReference type="SAM" id="MobiDB-lite"/>
    </source>
</evidence>
<feature type="compositionally biased region" description="Basic residues" evidence="1">
    <location>
        <begin position="292"/>
        <end position="301"/>
    </location>
</feature>
<keyword evidence="2" id="KW-0472">Membrane</keyword>
<proteinExistence type="predicted"/>
<feature type="region of interest" description="Disordered" evidence="1">
    <location>
        <begin position="422"/>
        <end position="459"/>
    </location>
</feature>
<dbReference type="KEGG" id="lpan:LPMP_311810"/>
<protein>
    <submittedName>
        <fullName evidence="3">Transcription like protein nupm1, putative</fullName>
    </submittedName>
</protein>
<keyword evidence="2" id="KW-0812">Transmembrane</keyword>
<keyword evidence="4" id="KW-1185">Reference proteome</keyword>
<feature type="compositionally biased region" description="Basic residues" evidence="1">
    <location>
        <begin position="220"/>
        <end position="232"/>
    </location>
</feature>